<gene>
    <name evidence="4" type="ORF">HAX54_051013</name>
</gene>
<dbReference type="EMBL" id="JACEIK010000090">
    <property type="protein sequence ID" value="MCD7449273.1"/>
    <property type="molecule type" value="Genomic_DNA"/>
</dbReference>
<feature type="repeat" description="PPR" evidence="3">
    <location>
        <begin position="152"/>
        <end position="186"/>
    </location>
</feature>
<evidence type="ECO:0008006" key="6">
    <source>
        <dbReference type="Google" id="ProtNLM"/>
    </source>
</evidence>
<dbReference type="Proteomes" id="UP000823775">
    <property type="component" value="Unassembled WGS sequence"/>
</dbReference>
<sequence length="207" mass="23670">MEIVSHWEMRRIFVRNGIPFISFRAYSLSHSNIVKQLGIPSGFILTSVINSYCLMHRVDCAFSVLPIYLKNGIPFNVVTFSTLIRGFFAENKVKHAVELFQKLAWSDIGNGSIPDLYTHCTLLNGYFKYGLVEEAILLFDKLERKIEYTNTSIEFYNVMINGLCKNGKLDKARALFEKLSFIGLLPDVRTYNSMINGFCLEGLLDEL</sequence>
<organism evidence="4 5">
    <name type="scientific">Datura stramonium</name>
    <name type="common">Jimsonweed</name>
    <name type="synonym">Common thornapple</name>
    <dbReference type="NCBI Taxonomy" id="4076"/>
    <lineage>
        <taxon>Eukaryota</taxon>
        <taxon>Viridiplantae</taxon>
        <taxon>Streptophyta</taxon>
        <taxon>Embryophyta</taxon>
        <taxon>Tracheophyta</taxon>
        <taxon>Spermatophyta</taxon>
        <taxon>Magnoliopsida</taxon>
        <taxon>eudicotyledons</taxon>
        <taxon>Gunneridae</taxon>
        <taxon>Pentapetalae</taxon>
        <taxon>asterids</taxon>
        <taxon>lamiids</taxon>
        <taxon>Solanales</taxon>
        <taxon>Solanaceae</taxon>
        <taxon>Solanoideae</taxon>
        <taxon>Datureae</taxon>
        <taxon>Datura</taxon>
    </lineage>
</organism>
<dbReference type="PROSITE" id="PS51375">
    <property type="entry name" value="PPR"/>
    <property type="match status" value="2"/>
</dbReference>
<dbReference type="Pfam" id="PF12854">
    <property type="entry name" value="PPR_1"/>
    <property type="match status" value="2"/>
</dbReference>
<dbReference type="SUPFAM" id="SSF56672">
    <property type="entry name" value="DNA/RNA polymerases"/>
    <property type="match status" value="1"/>
</dbReference>
<feature type="repeat" description="PPR" evidence="3">
    <location>
        <begin position="115"/>
        <end position="145"/>
    </location>
</feature>
<reference evidence="4 5" key="1">
    <citation type="journal article" date="2021" name="BMC Genomics">
        <title>Datura genome reveals duplications of psychoactive alkaloid biosynthetic genes and high mutation rate following tissue culture.</title>
        <authorList>
            <person name="Rajewski A."/>
            <person name="Carter-House D."/>
            <person name="Stajich J."/>
            <person name="Litt A."/>
        </authorList>
    </citation>
    <scope>NUCLEOTIDE SEQUENCE [LARGE SCALE GENOMIC DNA]</scope>
    <source>
        <strain evidence="4">AR-01</strain>
    </source>
</reference>
<evidence type="ECO:0000313" key="5">
    <source>
        <dbReference type="Proteomes" id="UP000823775"/>
    </source>
</evidence>
<keyword evidence="5" id="KW-1185">Reference proteome</keyword>
<name>A0ABS8RRI0_DATST</name>
<accession>A0ABS8RRI0</accession>
<dbReference type="InterPro" id="IPR011990">
    <property type="entry name" value="TPR-like_helical_dom_sf"/>
</dbReference>
<comment type="similarity">
    <text evidence="1">Belongs to the PPR family. P subfamily.</text>
</comment>
<dbReference type="Pfam" id="PF13041">
    <property type="entry name" value="PPR_2"/>
    <property type="match status" value="1"/>
</dbReference>
<dbReference type="InterPro" id="IPR043502">
    <property type="entry name" value="DNA/RNA_pol_sf"/>
</dbReference>
<evidence type="ECO:0000256" key="1">
    <source>
        <dbReference type="ARBA" id="ARBA00007626"/>
    </source>
</evidence>
<proteinExistence type="inferred from homology"/>
<dbReference type="Gene3D" id="1.25.40.10">
    <property type="entry name" value="Tetratricopeptide repeat domain"/>
    <property type="match status" value="2"/>
</dbReference>
<evidence type="ECO:0000256" key="3">
    <source>
        <dbReference type="PROSITE-ProRule" id="PRU00708"/>
    </source>
</evidence>
<evidence type="ECO:0000256" key="2">
    <source>
        <dbReference type="ARBA" id="ARBA00022737"/>
    </source>
</evidence>
<dbReference type="InterPro" id="IPR050872">
    <property type="entry name" value="PPR_P_subfamily"/>
</dbReference>
<dbReference type="PANTHER" id="PTHR46128">
    <property type="entry name" value="MITOCHONDRIAL GROUP I INTRON SPLICING FACTOR CCM1"/>
    <property type="match status" value="1"/>
</dbReference>
<dbReference type="SUPFAM" id="SSF81901">
    <property type="entry name" value="HCP-like"/>
    <property type="match status" value="1"/>
</dbReference>
<protein>
    <recommendedName>
        <fullName evidence="6">Pentatricopeptide repeat-containing protein</fullName>
    </recommendedName>
</protein>
<comment type="caution">
    <text evidence="4">The sequence shown here is derived from an EMBL/GenBank/DDBJ whole genome shotgun (WGS) entry which is preliminary data.</text>
</comment>
<dbReference type="InterPro" id="IPR002885">
    <property type="entry name" value="PPR_rpt"/>
</dbReference>
<keyword evidence="2" id="KW-0677">Repeat</keyword>
<evidence type="ECO:0000313" key="4">
    <source>
        <dbReference type="EMBL" id="MCD7449273.1"/>
    </source>
</evidence>
<dbReference type="PANTHER" id="PTHR46128:SF358">
    <property type="entry name" value="TETRATRICOPEPTIDE REPEAT (TPR)-LIKE SUPERFAMILY PROTEIN"/>
    <property type="match status" value="1"/>
</dbReference>
<dbReference type="NCBIfam" id="TIGR00756">
    <property type="entry name" value="PPR"/>
    <property type="match status" value="3"/>
</dbReference>